<dbReference type="CDD" id="cd07302">
    <property type="entry name" value="CHD"/>
    <property type="match status" value="1"/>
</dbReference>
<gene>
    <name evidence="2" type="ORF">COA71_05490</name>
</gene>
<dbReference type="GO" id="GO:0004016">
    <property type="term" value="F:adenylate cyclase activity"/>
    <property type="evidence" value="ECO:0007669"/>
    <property type="project" value="UniProtKB-ARBA"/>
</dbReference>
<dbReference type="Gene3D" id="3.30.70.1230">
    <property type="entry name" value="Nucleotide cyclase"/>
    <property type="match status" value="1"/>
</dbReference>
<comment type="caution">
    <text evidence="2">The sequence shown here is derived from an EMBL/GenBank/DDBJ whole genome shotgun (WGS) entry which is preliminary data.</text>
</comment>
<dbReference type="SUPFAM" id="SSF55073">
    <property type="entry name" value="Nucleotide cyclase"/>
    <property type="match status" value="1"/>
</dbReference>
<dbReference type="AlphaFoldDB" id="A0A2A5CFA5"/>
<dbReference type="GO" id="GO:0009190">
    <property type="term" value="P:cyclic nucleotide biosynthetic process"/>
    <property type="evidence" value="ECO:0007669"/>
    <property type="project" value="InterPro"/>
</dbReference>
<dbReference type="InterPro" id="IPR029787">
    <property type="entry name" value="Nucleotide_cyclase"/>
</dbReference>
<evidence type="ECO:0000313" key="3">
    <source>
        <dbReference type="Proteomes" id="UP000228987"/>
    </source>
</evidence>
<dbReference type="PROSITE" id="PS50125">
    <property type="entry name" value="GUANYLATE_CYCLASE_2"/>
    <property type="match status" value="1"/>
</dbReference>
<dbReference type="InterPro" id="IPR050697">
    <property type="entry name" value="Adenylyl/Guanylyl_Cyclase_3/4"/>
</dbReference>
<dbReference type="InterPro" id="IPR001054">
    <property type="entry name" value="A/G_cyclase"/>
</dbReference>
<proteinExistence type="predicted"/>
<reference evidence="3" key="1">
    <citation type="submission" date="2017-08" db="EMBL/GenBank/DDBJ databases">
        <title>A dynamic microbial community with high functional redundancy inhabits the cold, oxic subseafloor aquifer.</title>
        <authorList>
            <person name="Tully B.J."/>
            <person name="Wheat C.G."/>
            <person name="Glazer B.T."/>
            <person name="Huber J.A."/>
        </authorList>
    </citation>
    <scope>NUCLEOTIDE SEQUENCE [LARGE SCALE GENOMIC DNA]</scope>
</reference>
<dbReference type="PANTHER" id="PTHR43081">
    <property type="entry name" value="ADENYLATE CYCLASE, TERMINAL-DIFFERENTIATION SPECIFIC-RELATED"/>
    <property type="match status" value="1"/>
</dbReference>
<dbReference type="Pfam" id="PF00211">
    <property type="entry name" value="Guanylate_cyc"/>
    <property type="match status" value="1"/>
</dbReference>
<dbReference type="PANTHER" id="PTHR43081:SF1">
    <property type="entry name" value="ADENYLATE CYCLASE, TERMINAL-DIFFERENTIATION SPECIFIC"/>
    <property type="match status" value="1"/>
</dbReference>
<sequence>MSEKEFGNFKIEKASILISDLRGFTYFSEKHSALEVVNLLNRYFNLMIPIIIKYDGVVDKLIGDSILAIFKYNNTDINNVLACAIEMQNVMKKVNDANRELGLSNIHMGIGINTGDVAIGHLGNESHSEYTAIGNEVNLASRVEAYSMRGQVLLSDNSYNICKENVQVGSSYDVHPKGTLRPLKIYELLEVEKPEKLILDVENDRSEPRINVDMLINYRLIDKAKILSEVFEGQTLDVSYNGLKLKSINKLEPLSEVAIEVTSSIFGTEKSSVYARVKHSTFEDGYYISGLVFTVIDDTALASMKAFIDGAI</sequence>
<dbReference type="GO" id="GO:0035438">
    <property type="term" value="F:cyclic-di-GMP binding"/>
    <property type="evidence" value="ECO:0007669"/>
    <property type="project" value="InterPro"/>
</dbReference>
<feature type="domain" description="Guanylate cyclase" evidence="1">
    <location>
        <begin position="15"/>
        <end position="144"/>
    </location>
</feature>
<evidence type="ECO:0000313" key="2">
    <source>
        <dbReference type="EMBL" id="PCJ42046.1"/>
    </source>
</evidence>
<dbReference type="EMBL" id="NVWI01000003">
    <property type="protein sequence ID" value="PCJ42046.1"/>
    <property type="molecule type" value="Genomic_DNA"/>
</dbReference>
<dbReference type="GO" id="GO:0035556">
    <property type="term" value="P:intracellular signal transduction"/>
    <property type="evidence" value="ECO:0007669"/>
    <property type="project" value="InterPro"/>
</dbReference>
<dbReference type="Pfam" id="PF07238">
    <property type="entry name" value="PilZ"/>
    <property type="match status" value="1"/>
</dbReference>
<name>A0A2A5CFA5_9GAMM</name>
<dbReference type="SMART" id="SM00044">
    <property type="entry name" value="CYCc"/>
    <property type="match status" value="1"/>
</dbReference>
<accession>A0A2A5CFA5</accession>
<dbReference type="Proteomes" id="UP000228987">
    <property type="component" value="Unassembled WGS sequence"/>
</dbReference>
<protein>
    <submittedName>
        <fullName evidence="2">Adenylate cyclase</fullName>
    </submittedName>
</protein>
<evidence type="ECO:0000259" key="1">
    <source>
        <dbReference type="PROSITE" id="PS50125"/>
    </source>
</evidence>
<dbReference type="InterPro" id="IPR009875">
    <property type="entry name" value="PilZ_domain"/>
</dbReference>
<organism evidence="2 3">
    <name type="scientific">SAR86 cluster bacterium</name>
    <dbReference type="NCBI Taxonomy" id="2030880"/>
    <lineage>
        <taxon>Bacteria</taxon>
        <taxon>Pseudomonadati</taxon>
        <taxon>Pseudomonadota</taxon>
        <taxon>Gammaproteobacteria</taxon>
        <taxon>SAR86 cluster</taxon>
    </lineage>
</organism>